<accession>A0A2P2Q1I7</accession>
<name>A0A2P2Q1I7_RHIMU</name>
<organism evidence="1">
    <name type="scientific">Rhizophora mucronata</name>
    <name type="common">Asiatic mangrove</name>
    <dbReference type="NCBI Taxonomy" id="61149"/>
    <lineage>
        <taxon>Eukaryota</taxon>
        <taxon>Viridiplantae</taxon>
        <taxon>Streptophyta</taxon>
        <taxon>Embryophyta</taxon>
        <taxon>Tracheophyta</taxon>
        <taxon>Spermatophyta</taxon>
        <taxon>Magnoliopsida</taxon>
        <taxon>eudicotyledons</taxon>
        <taxon>Gunneridae</taxon>
        <taxon>Pentapetalae</taxon>
        <taxon>rosids</taxon>
        <taxon>fabids</taxon>
        <taxon>Malpighiales</taxon>
        <taxon>Rhizophoraceae</taxon>
        <taxon>Rhizophora</taxon>
    </lineage>
</organism>
<dbReference type="AlphaFoldDB" id="A0A2P2Q1I7"/>
<reference evidence="1" key="1">
    <citation type="submission" date="2018-02" db="EMBL/GenBank/DDBJ databases">
        <title>Rhizophora mucronata_Transcriptome.</title>
        <authorList>
            <person name="Meera S.P."/>
            <person name="Sreeshan A."/>
            <person name="Augustine A."/>
        </authorList>
    </citation>
    <scope>NUCLEOTIDE SEQUENCE</scope>
    <source>
        <tissue evidence="1">Leaf</tissue>
    </source>
</reference>
<evidence type="ECO:0000313" key="1">
    <source>
        <dbReference type="EMBL" id="MBX60838.1"/>
    </source>
</evidence>
<dbReference type="EMBL" id="GGEC01080354">
    <property type="protein sequence ID" value="MBX60838.1"/>
    <property type="molecule type" value="Transcribed_RNA"/>
</dbReference>
<protein>
    <submittedName>
        <fullName evidence="1">Uncharacterized protein</fullName>
    </submittedName>
</protein>
<proteinExistence type="predicted"/>
<sequence length="30" mass="3527">MMLLILKYDEIDNTIWERISLCLPTTQTAT</sequence>